<dbReference type="InterPro" id="IPR050732">
    <property type="entry name" value="Beta-glucan_modifiers"/>
</dbReference>
<dbReference type="InterPro" id="IPR013783">
    <property type="entry name" value="Ig-like_fold"/>
</dbReference>
<evidence type="ECO:0000256" key="10">
    <source>
        <dbReference type="ARBA" id="ARBA00042373"/>
    </source>
</evidence>
<dbReference type="InterPro" id="IPR017853">
    <property type="entry name" value="GH"/>
</dbReference>
<dbReference type="Gene3D" id="2.60.40.10">
    <property type="entry name" value="Immunoglobulins"/>
    <property type="match status" value="1"/>
</dbReference>
<dbReference type="PANTHER" id="PTHR16631">
    <property type="entry name" value="GLUCAN 1,3-BETA-GLUCOSIDASE"/>
    <property type="match status" value="1"/>
</dbReference>
<evidence type="ECO:0000256" key="3">
    <source>
        <dbReference type="ARBA" id="ARBA00022801"/>
    </source>
</evidence>
<dbReference type="GO" id="GO:0000272">
    <property type="term" value="P:polysaccharide catabolic process"/>
    <property type="evidence" value="ECO:0007669"/>
    <property type="project" value="UniProtKB-KW"/>
</dbReference>
<proteinExistence type="predicted"/>
<evidence type="ECO:0000313" key="12">
    <source>
        <dbReference type="EMBL" id="GGI88360.1"/>
    </source>
</evidence>
<evidence type="ECO:0000256" key="8">
    <source>
        <dbReference type="ARBA" id="ARBA00023326"/>
    </source>
</evidence>
<reference evidence="12" key="1">
    <citation type="journal article" date="2014" name="Int. J. Syst. Evol. Microbiol.">
        <title>Complete genome sequence of Corynebacterium casei LMG S-19264T (=DSM 44701T), isolated from a smear-ripened cheese.</title>
        <authorList>
            <consortium name="US DOE Joint Genome Institute (JGI-PGF)"/>
            <person name="Walter F."/>
            <person name="Albersmeier A."/>
            <person name="Kalinowski J."/>
            <person name="Ruckert C."/>
        </authorList>
    </citation>
    <scope>NUCLEOTIDE SEQUENCE</scope>
    <source>
        <strain evidence="12">JCM 13919</strain>
    </source>
</reference>
<evidence type="ECO:0000256" key="9">
    <source>
        <dbReference type="ARBA" id="ARBA00037649"/>
    </source>
</evidence>
<reference evidence="12" key="2">
    <citation type="submission" date="2020-09" db="EMBL/GenBank/DDBJ databases">
        <authorList>
            <person name="Sun Q."/>
            <person name="Ohkuma M."/>
        </authorList>
    </citation>
    <scope>NUCLEOTIDE SEQUENCE</scope>
    <source>
        <strain evidence="12">JCM 13919</strain>
    </source>
</reference>
<name>A0A917JX67_9GAMM</name>
<evidence type="ECO:0000256" key="1">
    <source>
        <dbReference type="ARBA" id="ARBA00004236"/>
    </source>
</evidence>
<accession>A0A917JX67</accession>
<dbReference type="GO" id="GO:0005886">
    <property type="term" value="C:plasma membrane"/>
    <property type="evidence" value="ECO:0007669"/>
    <property type="project" value="UniProtKB-SubCell"/>
</dbReference>
<keyword evidence="13" id="KW-1185">Reference proteome</keyword>
<dbReference type="SUPFAM" id="SSF51445">
    <property type="entry name" value="(Trans)glycosidases"/>
    <property type="match status" value="1"/>
</dbReference>
<dbReference type="OrthoDB" id="5631538at2"/>
<keyword evidence="2" id="KW-1003">Cell membrane</keyword>
<evidence type="ECO:0000256" key="5">
    <source>
        <dbReference type="ARBA" id="ARBA00023180"/>
    </source>
</evidence>
<comment type="caution">
    <text evidence="12">The sequence shown here is derived from an EMBL/GenBank/DDBJ whole genome shotgun (WGS) entry which is preliminary data.</text>
</comment>
<dbReference type="AlphaFoldDB" id="A0A917JX67"/>
<evidence type="ECO:0000256" key="2">
    <source>
        <dbReference type="ARBA" id="ARBA00022475"/>
    </source>
</evidence>
<keyword evidence="7" id="KW-0961">Cell wall biogenesis/degradation</keyword>
<evidence type="ECO:0000256" key="4">
    <source>
        <dbReference type="ARBA" id="ARBA00023136"/>
    </source>
</evidence>
<dbReference type="GO" id="GO:0016787">
    <property type="term" value="F:hydrolase activity"/>
    <property type="evidence" value="ECO:0007669"/>
    <property type="project" value="UniProtKB-KW"/>
</dbReference>
<dbReference type="RefSeq" id="WP_131776384.1">
    <property type="nucleotide sequence ID" value="NZ_BMOB01000007.1"/>
</dbReference>
<evidence type="ECO:0000256" key="6">
    <source>
        <dbReference type="ARBA" id="ARBA00023277"/>
    </source>
</evidence>
<keyword evidence="6" id="KW-0119">Carbohydrate metabolism</keyword>
<evidence type="ECO:0000313" key="13">
    <source>
        <dbReference type="Proteomes" id="UP000630149"/>
    </source>
</evidence>
<dbReference type="PANTHER" id="PTHR16631:SF17">
    <property type="entry name" value="GLUCAN ENDO-1,3-BETA-GLUCOSIDASE BTGC"/>
    <property type="match status" value="1"/>
</dbReference>
<dbReference type="GO" id="GO:0071555">
    <property type="term" value="P:cell wall organization"/>
    <property type="evidence" value="ECO:0007669"/>
    <property type="project" value="UniProtKB-KW"/>
</dbReference>
<evidence type="ECO:0000256" key="7">
    <source>
        <dbReference type="ARBA" id="ARBA00023316"/>
    </source>
</evidence>
<keyword evidence="4" id="KW-0472">Membrane</keyword>
<evidence type="ECO:0000256" key="11">
    <source>
        <dbReference type="ARBA" id="ARBA00043078"/>
    </source>
</evidence>
<keyword evidence="5" id="KW-0325">Glycoprotein</keyword>
<comment type="subcellular location">
    <subcellularLocation>
        <location evidence="1">Cell membrane</location>
    </subcellularLocation>
</comment>
<comment type="function">
    <text evidence="9">Glucanases play a role in cell expansion during growth, in cell-cell fusion during mating, and in spore release during sporulation. This enzyme may be involved in beta-glucan degradation. Active on laminarin and lichenan.</text>
</comment>
<keyword evidence="3" id="KW-0378">Hydrolase</keyword>
<protein>
    <recommendedName>
        <fullName evidence="11">Endo-1,3-beta-glucanase btgC</fullName>
    </recommendedName>
    <alternativeName>
        <fullName evidence="10">Laminarinase btgC</fullName>
    </alternativeName>
</protein>
<dbReference type="EMBL" id="BMOB01000007">
    <property type="protein sequence ID" value="GGI88360.1"/>
    <property type="molecule type" value="Genomic_DNA"/>
</dbReference>
<dbReference type="Proteomes" id="UP000630149">
    <property type="component" value="Unassembled WGS sequence"/>
</dbReference>
<organism evidence="12 13">
    <name type="scientific">Legionella impletisoli</name>
    <dbReference type="NCBI Taxonomy" id="343510"/>
    <lineage>
        <taxon>Bacteria</taxon>
        <taxon>Pseudomonadati</taxon>
        <taxon>Pseudomonadota</taxon>
        <taxon>Gammaproteobacteria</taxon>
        <taxon>Legionellales</taxon>
        <taxon>Legionellaceae</taxon>
        <taxon>Legionella</taxon>
    </lineage>
</organism>
<sequence>MKRIIVCFIACFCGLIQTGLAGSPLELGVNPIYPRLTSNTSIPSMTSLGGVYLVTYTVTSNLPFTMPNGFNNSYAVSAPYDEFTITDNCQGLLLAPGQSCEISIGLNAQTTGQKSATVLLTFGKNTVPISILTVTSSALLNRNWVGLIGIDYQPNHYPQGNAFNGHDVFYAGTINNSPITNVYAELSQLKAAGFTTVRSYQTVEYSWIDIINQANALNMKVVYEAVIPQNGNQANITAAVNLLNHVIDTVGVSTFKNTVTLVFAGHENYSNSDINYLTSAVSQLISALKAKGITNVEVGSALVSGDLVTPSPAIAADMTALGNSYSAGAPWAFDPYPFQWGVTPPNQAVSNPTLINSIAWDYAKVNSQAFFQADKKTILMAETGWATSGVGTYAGYFCATSMSNPCQPSVANAGTYLTALYAYVKNTGNNSGALVFEAYDEPAKDPVNVDNAENFYGVFDTNCGLKDVSLLPNTSFAIASNPACKGFINAALLSVVGGSVINQPQFSVQITQTNPGSMADANMTVPVATMNRTDANINPWPYFLVFNQAVVSMTGTGTGNTCNVTVSVAGGVITGFSAVSCTGANVVNCNVGDSACFLPANF</sequence>
<gene>
    <name evidence="12" type="ORF">GCM10007966_16420</name>
</gene>
<keyword evidence="8" id="KW-0624">Polysaccharide degradation</keyword>